<organism evidence="1 2">
    <name type="scientific">Vibrio chagasii</name>
    <dbReference type="NCBI Taxonomy" id="170679"/>
    <lineage>
        <taxon>Bacteria</taxon>
        <taxon>Pseudomonadati</taxon>
        <taxon>Pseudomonadota</taxon>
        <taxon>Gammaproteobacteria</taxon>
        <taxon>Vibrionales</taxon>
        <taxon>Vibrionaceae</taxon>
        <taxon>Vibrio</taxon>
    </lineage>
</organism>
<gene>
    <name evidence="1" type="ORF">BTO10_12155</name>
</gene>
<comment type="caution">
    <text evidence="1">The sequence shown here is derived from an EMBL/GenBank/DDBJ whole genome shotgun (WGS) entry which is preliminary data.</text>
</comment>
<accession>A0A2S7VEE4</accession>
<sequence length="79" mass="9523">MYFLGPTIKVPSKKRVKEWTKLHDEVFAFRRYLIHDSSVRKVKAKHLLEKEIQKIRARASTRGRDKLVKELQNRLNKYT</sequence>
<proteinExistence type="predicted"/>
<keyword evidence="2" id="KW-1185">Reference proteome</keyword>
<dbReference type="EMBL" id="MSCI01000002">
    <property type="protein sequence ID" value="PQJ60132.1"/>
    <property type="molecule type" value="Genomic_DNA"/>
</dbReference>
<dbReference type="AlphaFoldDB" id="A0A2S7VEE4"/>
<reference evidence="1 2" key="1">
    <citation type="submission" date="2016-12" db="EMBL/GenBank/DDBJ databases">
        <title>Diversity of luminous bacteria.</title>
        <authorList>
            <person name="Yoshizawa S."/>
            <person name="Kogure K."/>
        </authorList>
    </citation>
    <scope>NUCLEOTIDE SEQUENCE [LARGE SCALE GENOMIC DNA]</scope>
    <source>
        <strain evidence="1 2">LC2-408</strain>
    </source>
</reference>
<protein>
    <submittedName>
        <fullName evidence="1">Uncharacterized protein</fullName>
    </submittedName>
</protein>
<name>A0A2S7VEE4_9VIBR</name>
<dbReference type="Proteomes" id="UP000238707">
    <property type="component" value="Unassembled WGS sequence"/>
</dbReference>
<evidence type="ECO:0000313" key="1">
    <source>
        <dbReference type="EMBL" id="PQJ60132.1"/>
    </source>
</evidence>
<evidence type="ECO:0000313" key="2">
    <source>
        <dbReference type="Proteomes" id="UP000238707"/>
    </source>
</evidence>